<evidence type="ECO:0000313" key="9">
    <source>
        <dbReference type="EMBL" id="SEF70150.1"/>
    </source>
</evidence>
<feature type="transmembrane region" description="Helical" evidence="8">
    <location>
        <begin position="304"/>
        <end position="324"/>
    </location>
</feature>
<feature type="transmembrane region" description="Helical" evidence="8">
    <location>
        <begin position="272"/>
        <end position="292"/>
    </location>
</feature>
<sequence>MYTPATFTAALILTVLCTCCWGSWANTFKLTRGYRFELFYWDYAVGVFLVSLLFAFTLGSRGGEAGFLANLRLASPGALWSAAAGGFIFNIANVLLVAAIDMVGLAIAFPLAIGIALVEGTLLSYAIHPAGNPVLLFAGVACALLAVVLIGFAYAARGVAGEVATRKGILICLVAGVLMGSWAPLLGRSLAAPTGALTPYTAAVLMTFGAFVCCFVFNPFLMRRPLVGTPVKASDYVRGPIHYHLLGLLGGAVWGTGTVLNLVASAKVGLPISYAIGQSAPLIATLWGVLVWKEFRGAPTRSKVLLGCVVATYLLALALISSSYQAA</sequence>
<dbReference type="Pfam" id="PF07168">
    <property type="entry name" value="Ureide_permease"/>
    <property type="match status" value="2"/>
</dbReference>
<comment type="subcellular location">
    <subcellularLocation>
        <location evidence="1">Membrane</location>
        <topology evidence="1">Multi-pass membrane protein</topology>
    </subcellularLocation>
</comment>
<evidence type="ECO:0000256" key="6">
    <source>
        <dbReference type="ARBA" id="ARBA00022989"/>
    </source>
</evidence>
<evidence type="ECO:0000256" key="2">
    <source>
        <dbReference type="ARBA" id="ARBA00022448"/>
    </source>
</evidence>
<keyword evidence="3 8" id="KW-0812">Transmembrane</keyword>
<evidence type="ECO:0000256" key="3">
    <source>
        <dbReference type="ARBA" id="ARBA00022692"/>
    </source>
</evidence>
<reference evidence="9 10" key="1">
    <citation type="submission" date="2016-10" db="EMBL/GenBank/DDBJ databases">
        <authorList>
            <person name="de Groot N.N."/>
        </authorList>
    </citation>
    <scope>NUCLEOTIDE SEQUENCE [LARGE SCALE GENOMIC DNA]</scope>
    <source>
        <strain evidence="9 10">DSM 22489</strain>
    </source>
</reference>
<feature type="transmembrane region" description="Helical" evidence="8">
    <location>
        <begin position="168"/>
        <end position="187"/>
    </location>
</feature>
<evidence type="ECO:0000313" key="10">
    <source>
        <dbReference type="Proteomes" id="UP000236728"/>
    </source>
</evidence>
<proteinExistence type="predicted"/>
<feature type="transmembrane region" description="Helical" evidence="8">
    <location>
        <begin position="243"/>
        <end position="266"/>
    </location>
</feature>
<feature type="transmembrane region" description="Helical" evidence="8">
    <location>
        <begin position="6"/>
        <end position="26"/>
    </location>
</feature>
<dbReference type="GO" id="GO:0005524">
    <property type="term" value="F:ATP binding"/>
    <property type="evidence" value="ECO:0007669"/>
    <property type="project" value="UniProtKB-KW"/>
</dbReference>
<dbReference type="GO" id="GO:0016020">
    <property type="term" value="C:membrane"/>
    <property type="evidence" value="ECO:0007669"/>
    <property type="project" value="UniProtKB-SubCell"/>
</dbReference>
<keyword evidence="4" id="KW-0547">Nucleotide-binding</keyword>
<dbReference type="OrthoDB" id="110585at2"/>
<keyword evidence="6 8" id="KW-1133">Transmembrane helix</keyword>
<feature type="transmembrane region" description="Helical" evidence="8">
    <location>
        <begin position="38"/>
        <end position="58"/>
    </location>
</feature>
<evidence type="ECO:0000256" key="4">
    <source>
        <dbReference type="ARBA" id="ARBA00022741"/>
    </source>
</evidence>
<keyword evidence="2" id="KW-0813">Transport</keyword>
<gene>
    <name evidence="9" type="ORF">SAMN05421819_0872</name>
</gene>
<keyword evidence="7 8" id="KW-0472">Membrane</keyword>
<evidence type="ECO:0000256" key="1">
    <source>
        <dbReference type="ARBA" id="ARBA00004141"/>
    </source>
</evidence>
<feature type="transmembrane region" description="Helical" evidence="8">
    <location>
        <begin position="107"/>
        <end position="128"/>
    </location>
</feature>
<protein>
    <submittedName>
        <fullName evidence="9">Glucose uptake protein</fullName>
    </submittedName>
</protein>
<dbReference type="Proteomes" id="UP000236728">
    <property type="component" value="Unassembled WGS sequence"/>
</dbReference>
<dbReference type="InterPro" id="IPR030189">
    <property type="entry name" value="UPS_plant"/>
</dbReference>
<dbReference type="PANTHER" id="PTHR31081:SF17">
    <property type="entry name" value="UREIDE PERMEASE"/>
    <property type="match status" value="1"/>
</dbReference>
<evidence type="ECO:0000256" key="7">
    <source>
        <dbReference type="ARBA" id="ARBA00023136"/>
    </source>
</evidence>
<feature type="transmembrane region" description="Helical" evidence="8">
    <location>
        <begin position="134"/>
        <end position="156"/>
    </location>
</feature>
<organism evidence="9 10">
    <name type="scientific">Bryocella elongata</name>
    <dbReference type="NCBI Taxonomy" id="863522"/>
    <lineage>
        <taxon>Bacteria</taxon>
        <taxon>Pseudomonadati</taxon>
        <taxon>Acidobacteriota</taxon>
        <taxon>Terriglobia</taxon>
        <taxon>Terriglobales</taxon>
        <taxon>Acidobacteriaceae</taxon>
        <taxon>Bryocella</taxon>
    </lineage>
</organism>
<feature type="transmembrane region" description="Helical" evidence="8">
    <location>
        <begin position="199"/>
        <end position="222"/>
    </location>
</feature>
<dbReference type="AlphaFoldDB" id="A0A1H5U567"/>
<name>A0A1H5U567_9BACT</name>
<dbReference type="PANTHER" id="PTHR31081">
    <property type="entry name" value="UREIDE PERMEASE 1-RELATED-RELATED"/>
    <property type="match status" value="1"/>
</dbReference>
<dbReference type="GO" id="GO:0022857">
    <property type="term" value="F:transmembrane transporter activity"/>
    <property type="evidence" value="ECO:0007669"/>
    <property type="project" value="InterPro"/>
</dbReference>
<dbReference type="EMBL" id="FNVA01000001">
    <property type="protein sequence ID" value="SEF70150.1"/>
    <property type="molecule type" value="Genomic_DNA"/>
</dbReference>
<dbReference type="RefSeq" id="WP_103931740.1">
    <property type="nucleotide sequence ID" value="NZ_FNVA01000001.1"/>
</dbReference>
<evidence type="ECO:0000256" key="8">
    <source>
        <dbReference type="SAM" id="Phobius"/>
    </source>
</evidence>
<dbReference type="InterPro" id="IPR009834">
    <property type="entry name" value="Ureide_permease"/>
</dbReference>
<feature type="transmembrane region" description="Helical" evidence="8">
    <location>
        <begin position="78"/>
        <end position="100"/>
    </location>
</feature>
<evidence type="ECO:0000256" key="5">
    <source>
        <dbReference type="ARBA" id="ARBA00022840"/>
    </source>
</evidence>
<keyword evidence="5" id="KW-0067">ATP-binding</keyword>
<accession>A0A1H5U567</accession>
<keyword evidence="10" id="KW-1185">Reference proteome</keyword>